<accession>A0A5C3LMU8</accession>
<gene>
    <name evidence="2" type="ORF">BDQ12DRAFT_727588</name>
</gene>
<keyword evidence="3" id="KW-1185">Reference proteome</keyword>
<evidence type="ECO:0000313" key="3">
    <source>
        <dbReference type="Proteomes" id="UP000308652"/>
    </source>
</evidence>
<organism evidence="2 3">
    <name type="scientific">Crucibulum laeve</name>
    <dbReference type="NCBI Taxonomy" id="68775"/>
    <lineage>
        <taxon>Eukaryota</taxon>
        <taxon>Fungi</taxon>
        <taxon>Dikarya</taxon>
        <taxon>Basidiomycota</taxon>
        <taxon>Agaricomycotina</taxon>
        <taxon>Agaricomycetes</taxon>
        <taxon>Agaricomycetidae</taxon>
        <taxon>Agaricales</taxon>
        <taxon>Agaricineae</taxon>
        <taxon>Nidulariaceae</taxon>
        <taxon>Crucibulum</taxon>
    </lineage>
</organism>
<dbReference type="AlphaFoldDB" id="A0A5C3LMU8"/>
<name>A0A5C3LMU8_9AGAR</name>
<dbReference type="EMBL" id="ML213644">
    <property type="protein sequence ID" value="TFK33648.1"/>
    <property type="molecule type" value="Genomic_DNA"/>
</dbReference>
<protein>
    <submittedName>
        <fullName evidence="2">Uncharacterized protein</fullName>
    </submittedName>
</protein>
<proteinExistence type="predicted"/>
<evidence type="ECO:0000313" key="2">
    <source>
        <dbReference type="EMBL" id="TFK33648.1"/>
    </source>
</evidence>
<dbReference type="Proteomes" id="UP000308652">
    <property type="component" value="Unassembled WGS sequence"/>
</dbReference>
<sequence length="131" mass="14725">MPEKSTPFPVQATKPKVTAEKPDFTSPSTGKLLSAISKADTSTAIYAGKAFEIATGLVAVFEIGLTLSVKSFMGLIFTRIRPAHEEDEKRLQKAYNESGFPFWMQIALREMEAEVEVERRKRELDTKRNSR</sequence>
<dbReference type="OrthoDB" id="5346979at2759"/>
<evidence type="ECO:0000256" key="1">
    <source>
        <dbReference type="SAM" id="MobiDB-lite"/>
    </source>
</evidence>
<feature type="region of interest" description="Disordered" evidence="1">
    <location>
        <begin position="1"/>
        <end position="25"/>
    </location>
</feature>
<reference evidence="2 3" key="1">
    <citation type="journal article" date="2019" name="Nat. Ecol. Evol.">
        <title>Megaphylogeny resolves global patterns of mushroom evolution.</title>
        <authorList>
            <person name="Varga T."/>
            <person name="Krizsan K."/>
            <person name="Foldi C."/>
            <person name="Dima B."/>
            <person name="Sanchez-Garcia M."/>
            <person name="Sanchez-Ramirez S."/>
            <person name="Szollosi G.J."/>
            <person name="Szarkandi J.G."/>
            <person name="Papp V."/>
            <person name="Albert L."/>
            <person name="Andreopoulos W."/>
            <person name="Angelini C."/>
            <person name="Antonin V."/>
            <person name="Barry K.W."/>
            <person name="Bougher N.L."/>
            <person name="Buchanan P."/>
            <person name="Buyck B."/>
            <person name="Bense V."/>
            <person name="Catcheside P."/>
            <person name="Chovatia M."/>
            <person name="Cooper J."/>
            <person name="Damon W."/>
            <person name="Desjardin D."/>
            <person name="Finy P."/>
            <person name="Geml J."/>
            <person name="Haridas S."/>
            <person name="Hughes K."/>
            <person name="Justo A."/>
            <person name="Karasinski D."/>
            <person name="Kautmanova I."/>
            <person name="Kiss B."/>
            <person name="Kocsube S."/>
            <person name="Kotiranta H."/>
            <person name="LaButti K.M."/>
            <person name="Lechner B.E."/>
            <person name="Liimatainen K."/>
            <person name="Lipzen A."/>
            <person name="Lukacs Z."/>
            <person name="Mihaltcheva S."/>
            <person name="Morgado L.N."/>
            <person name="Niskanen T."/>
            <person name="Noordeloos M.E."/>
            <person name="Ohm R.A."/>
            <person name="Ortiz-Santana B."/>
            <person name="Ovrebo C."/>
            <person name="Racz N."/>
            <person name="Riley R."/>
            <person name="Savchenko A."/>
            <person name="Shiryaev A."/>
            <person name="Soop K."/>
            <person name="Spirin V."/>
            <person name="Szebenyi C."/>
            <person name="Tomsovsky M."/>
            <person name="Tulloss R.E."/>
            <person name="Uehling J."/>
            <person name="Grigoriev I.V."/>
            <person name="Vagvolgyi C."/>
            <person name="Papp T."/>
            <person name="Martin F.M."/>
            <person name="Miettinen O."/>
            <person name="Hibbett D.S."/>
            <person name="Nagy L.G."/>
        </authorList>
    </citation>
    <scope>NUCLEOTIDE SEQUENCE [LARGE SCALE GENOMIC DNA]</scope>
    <source>
        <strain evidence="2 3">CBS 166.37</strain>
    </source>
</reference>